<proteinExistence type="predicted"/>
<feature type="non-terminal residue" evidence="8">
    <location>
        <position position="1"/>
    </location>
</feature>
<dbReference type="Pfam" id="PF01891">
    <property type="entry name" value="CbiM"/>
    <property type="match status" value="1"/>
</dbReference>
<keyword evidence="4 7" id="KW-0812">Transmembrane</keyword>
<dbReference type="EMBL" id="BARU01020575">
    <property type="protein sequence ID" value="GAH50536.1"/>
    <property type="molecule type" value="Genomic_DNA"/>
</dbReference>
<feature type="transmembrane region" description="Helical" evidence="7">
    <location>
        <begin position="117"/>
        <end position="140"/>
    </location>
</feature>
<evidence type="ECO:0000256" key="4">
    <source>
        <dbReference type="ARBA" id="ARBA00022692"/>
    </source>
</evidence>
<evidence type="ECO:0000256" key="2">
    <source>
        <dbReference type="ARBA" id="ARBA00022448"/>
    </source>
</evidence>
<dbReference type="GO" id="GO:0005886">
    <property type="term" value="C:plasma membrane"/>
    <property type="evidence" value="ECO:0007669"/>
    <property type="project" value="UniProtKB-SubCell"/>
</dbReference>
<keyword evidence="3" id="KW-1003">Cell membrane</keyword>
<evidence type="ECO:0000256" key="3">
    <source>
        <dbReference type="ARBA" id="ARBA00022475"/>
    </source>
</evidence>
<evidence type="ECO:0000256" key="1">
    <source>
        <dbReference type="ARBA" id="ARBA00004651"/>
    </source>
</evidence>
<feature type="transmembrane region" description="Helical" evidence="7">
    <location>
        <begin position="160"/>
        <end position="180"/>
    </location>
</feature>
<dbReference type="PANTHER" id="PTHR34229">
    <property type="entry name" value="METAL TRANSPORT PROTEIN HI_1621-RELATED"/>
    <property type="match status" value="1"/>
</dbReference>
<keyword evidence="6 7" id="KW-0472">Membrane</keyword>
<evidence type="ECO:0000256" key="7">
    <source>
        <dbReference type="SAM" id="Phobius"/>
    </source>
</evidence>
<dbReference type="GO" id="GO:0000041">
    <property type="term" value="P:transition metal ion transport"/>
    <property type="evidence" value="ECO:0007669"/>
    <property type="project" value="InterPro"/>
</dbReference>
<evidence type="ECO:0008006" key="9">
    <source>
        <dbReference type="Google" id="ProtNLM"/>
    </source>
</evidence>
<feature type="transmembrane region" description="Helical" evidence="7">
    <location>
        <begin position="84"/>
        <end position="105"/>
    </location>
</feature>
<name>X1FY18_9ZZZZ</name>
<evidence type="ECO:0000313" key="8">
    <source>
        <dbReference type="EMBL" id="GAH50536.1"/>
    </source>
</evidence>
<protein>
    <recommendedName>
        <fullName evidence="9">Cobalamin biosynthesis protein CbiM</fullName>
    </recommendedName>
</protein>
<organism evidence="8">
    <name type="scientific">marine sediment metagenome</name>
    <dbReference type="NCBI Taxonomy" id="412755"/>
    <lineage>
        <taxon>unclassified sequences</taxon>
        <taxon>metagenomes</taxon>
        <taxon>ecological metagenomes</taxon>
    </lineage>
</organism>
<dbReference type="Gene3D" id="1.10.1760.20">
    <property type="match status" value="1"/>
</dbReference>
<keyword evidence="2" id="KW-0813">Transport</keyword>
<gene>
    <name evidence="8" type="ORF">S03H2_33769</name>
</gene>
<keyword evidence="5 7" id="KW-1133">Transmembrane helix</keyword>
<comment type="subcellular location">
    <subcellularLocation>
        <location evidence="1">Cell membrane</location>
        <topology evidence="1">Multi-pass membrane protein</topology>
    </subcellularLocation>
</comment>
<reference evidence="8" key="1">
    <citation type="journal article" date="2014" name="Front. Microbiol.">
        <title>High frequency of phylogenetically diverse reductive dehalogenase-homologous genes in deep subseafloor sedimentary metagenomes.</title>
        <authorList>
            <person name="Kawai M."/>
            <person name="Futagami T."/>
            <person name="Toyoda A."/>
            <person name="Takaki Y."/>
            <person name="Nishi S."/>
            <person name="Hori S."/>
            <person name="Arai W."/>
            <person name="Tsubouchi T."/>
            <person name="Morono Y."/>
            <person name="Uchiyama I."/>
            <person name="Ito T."/>
            <person name="Fujiyama A."/>
            <person name="Inagaki F."/>
            <person name="Takami H."/>
        </authorList>
    </citation>
    <scope>NUCLEOTIDE SEQUENCE</scope>
    <source>
        <strain evidence="8">Expedition CK06-06</strain>
    </source>
</reference>
<comment type="caution">
    <text evidence="8">The sequence shown here is derived from an EMBL/GenBank/DDBJ whole genome shotgun (WGS) entry which is preliminary data.</text>
</comment>
<sequence>SAGGLAAAIYKVKSYFKAKVIALMGIICALIFALQMINFPILGGTSGHLLGGALAAIVLGPNAGAIVIAVVLVVQAFVFMDGGVVALGANIFNMAIVGVYVSYLIYWLIGRISKKRITFFISVAVASWLSVVIASFFAALELGISGTYAMGITLKAMVGVHSIIGIGEAVITVAVITFINKIRPDLILTRERSLQ</sequence>
<dbReference type="InterPro" id="IPR002751">
    <property type="entry name" value="CbiM/NikMN"/>
</dbReference>
<feature type="transmembrane region" description="Helical" evidence="7">
    <location>
        <begin position="53"/>
        <end position="78"/>
    </location>
</feature>
<dbReference type="PANTHER" id="PTHR34229:SF1">
    <property type="entry name" value="METAL TRANSPORT PROTEIN HI_1621-RELATED"/>
    <property type="match status" value="1"/>
</dbReference>
<evidence type="ECO:0000256" key="6">
    <source>
        <dbReference type="ARBA" id="ARBA00023136"/>
    </source>
</evidence>
<feature type="transmembrane region" description="Helical" evidence="7">
    <location>
        <begin position="20"/>
        <end position="41"/>
    </location>
</feature>
<evidence type="ECO:0000256" key="5">
    <source>
        <dbReference type="ARBA" id="ARBA00022989"/>
    </source>
</evidence>
<accession>X1FY18</accession>
<dbReference type="AlphaFoldDB" id="X1FY18"/>